<evidence type="ECO:0000313" key="2">
    <source>
        <dbReference type="Proteomes" id="UP001162640"/>
    </source>
</evidence>
<comment type="caution">
    <text evidence="1">The sequence shown here is derived from an EMBL/GenBank/DDBJ whole genome shotgun (WGS) entry which is preliminary data.</text>
</comment>
<dbReference type="AlphaFoldDB" id="A0A9W7B302"/>
<protein>
    <submittedName>
        <fullName evidence="1">Uncharacterized protein</fullName>
    </submittedName>
</protein>
<reference evidence="2" key="1">
    <citation type="journal article" date="2023" name="Commun. Biol.">
        <title>Genome analysis of Parmales, the sister group of diatoms, reveals the evolutionary specialization of diatoms from phago-mixotrophs to photoautotrophs.</title>
        <authorList>
            <person name="Ban H."/>
            <person name="Sato S."/>
            <person name="Yoshikawa S."/>
            <person name="Yamada K."/>
            <person name="Nakamura Y."/>
            <person name="Ichinomiya M."/>
            <person name="Sato N."/>
            <person name="Blanc-Mathieu R."/>
            <person name="Endo H."/>
            <person name="Kuwata A."/>
            <person name="Ogata H."/>
        </authorList>
    </citation>
    <scope>NUCLEOTIDE SEQUENCE [LARGE SCALE GENOMIC DNA]</scope>
</reference>
<evidence type="ECO:0000313" key="1">
    <source>
        <dbReference type="EMBL" id="GMH80182.1"/>
    </source>
</evidence>
<name>A0A9W7B302_9STRA</name>
<proteinExistence type="predicted"/>
<dbReference type="InterPro" id="IPR029058">
    <property type="entry name" value="AB_hydrolase_fold"/>
</dbReference>
<dbReference type="EMBL" id="BLQM01000278">
    <property type="protein sequence ID" value="GMH80182.1"/>
    <property type="molecule type" value="Genomic_DNA"/>
</dbReference>
<sequence>MALLRLLTPTQTFSTFYPTSRKTSFFKLNDQNNNNNNNNNNNDPISAAITSLIPYVSDSDSDDSNSNNDRGTWNNEKCVQIFTPTGYTPRTNCDVVFLGGFVLGSSSKSFYSDFVTQIGTATNSRVLCVNYQSVKGQPLDHYAYAERTKEIMKKIEGRVDSDGVDLVGHSLGCKIGTLLVASNSLKVNSATFVSFNNADLLGSLDFLVKVVNNLNPQSERATSQAVNTIKGLVRLLGQNVNFKPDRESFWNIAKKTWATRKADVSLVCLEGDDGLDDGLEFLDAMTGEDGEEGGGYGGGRF</sequence>
<dbReference type="Gene3D" id="3.40.50.1820">
    <property type="entry name" value="alpha/beta hydrolase"/>
    <property type="match status" value="1"/>
</dbReference>
<dbReference type="SUPFAM" id="SSF53474">
    <property type="entry name" value="alpha/beta-Hydrolases"/>
    <property type="match status" value="1"/>
</dbReference>
<accession>A0A9W7B302</accession>
<dbReference type="Proteomes" id="UP001162640">
    <property type="component" value="Unassembled WGS sequence"/>
</dbReference>
<gene>
    <name evidence="1" type="ORF">TL16_g08435</name>
</gene>
<organism evidence="1 2">
    <name type="scientific">Triparma laevis f. inornata</name>
    <dbReference type="NCBI Taxonomy" id="1714386"/>
    <lineage>
        <taxon>Eukaryota</taxon>
        <taxon>Sar</taxon>
        <taxon>Stramenopiles</taxon>
        <taxon>Ochrophyta</taxon>
        <taxon>Bolidophyceae</taxon>
        <taxon>Parmales</taxon>
        <taxon>Triparmaceae</taxon>
        <taxon>Triparma</taxon>
    </lineage>
</organism>